<dbReference type="EMBL" id="JABMIG020000239">
    <property type="protein sequence ID" value="KAL3784307.1"/>
    <property type="molecule type" value="Genomic_DNA"/>
</dbReference>
<feature type="transmembrane region" description="Helical" evidence="9">
    <location>
        <begin position="78"/>
        <end position="96"/>
    </location>
</feature>
<dbReference type="PANTHER" id="PTHR43528">
    <property type="entry name" value="ALPHA-KETOGLUTARATE PERMEASE"/>
    <property type="match status" value="1"/>
</dbReference>
<evidence type="ECO:0000256" key="9">
    <source>
        <dbReference type="SAM" id="Phobius"/>
    </source>
</evidence>
<evidence type="ECO:0000256" key="3">
    <source>
        <dbReference type="ARBA" id="ARBA00022475"/>
    </source>
</evidence>
<keyword evidence="4 9" id="KW-0812">Transmembrane</keyword>
<feature type="transmembrane region" description="Helical" evidence="9">
    <location>
        <begin position="375"/>
        <end position="394"/>
    </location>
</feature>
<keyword evidence="12" id="KW-1185">Reference proteome</keyword>
<keyword evidence="6 9" id="KW-1133">Transmembrane helix</keyword>
<organism evidence="11 12">
    <name type="scientific">Cyclotella cryptica</name>
    <dbReference type="NCBI Taxonomy" id="29204"/>
    <lineage>
        <taxon>Eukaryota</taxon>
        <taxon>Sar</taxon>
        <taxon>Stramenopiles</taxon>
        <taxon>Ochrophyta</taxon>
        <taxon>Bacillariophyta</taxon>
        <taxon>Coscinodiscophyceae</taxon>
        <taxon>Thalassiosirophycidae</taxon>
        <taxon>Stephanodiscales</taxon>
        <taxon>Stephanodiscaceae</taxon>
        <taxon>Cyclotella</taxon>
    </lineage>
</organism>
<dbReference type="InterPro" id="IPR051084">
    <property type="entry name" value="H+-coupled_symporters"/>
</dbReference>
<evidence type="ECO:0000259" key="10">
    <source>
        <dbReference type="PROSITE" id="PS50850"/>
    </source>
</evidence>
<evidence type="ECO:0000256" key="7">
    <source>
        <dbReference type="ARBA" id="ARBA00023136"/>
    </source>
</evidence>
<dbReference type="InterPro" id="IPR005829">
    <property type="entry name" value="Sugar_transporter_CS"/>
</dbReference>
<evidence type="ECO:0000313" key="12">
    <source>
        <dbReference type="Proteomes" id="UP001516023"/>
    </source>
</evidence>
<keyword evidence="3" id="KW-1003">Cell membrane</keyword>
<protein>
    <recommendedName>
        <fullName evidence="10">Major facilitator superfamily (MFS) profile domain-containing protein</fullName>
    </recommendedName>
</protein>
<dbReference type="Gene3D" id="1.20.1250.20">
    <property type="entry name" value="MFS general substrate transporter like domains"/>
    <property type="match status" value="1"/>
</dbReference>
<feature type="transmembrane region" description="Helical" evidence="9">
    <location>
        <begin position="306"/>
        <end position="331"/>
    </location>
</feature>
<feature type="transmembrane region" description="Helical" evidence="9">
    <location>
        <begin position="469"/>
        <end position="488"/>
    </location>
</feature>
<name>A0ABD3P9P8_9STRA</name>
<evidence type="ECO:0000256" key="6">
    <source>
        <dbReference type="ARBA" id="ARBA00022989"/>
    </source>
</evidence>
<proteinExistence type="predicted"/>
<dbReference type="InterPro" id="IPR005828">
    <property type="entry name" value="MFS_sugar_transport-like"/>
</dbReference>
<reference evidence="11 12" key="1">
    <citation type="journal article" date="2020" name="G3 (Bethesda)">
        <title>Improved Reference Genome for Cyclotella cryptica CCMP332, a Model for Cell Wall Morphogenesis, Salinity Adaptation, and Lipid Production in Diatoms (Bacillariophyta).</title>
        <authorList>
            <person name="Roberts W.R."/>
            <person name="Downey K.M."/>
            <person name="Ruck E.C."/>
            <person name="Traller J.C."/>
            <person name="Alverson A.J."/>
        </authorList>
    </citation>
    <scope>NUCLEOTIDE SEQUENCE [LARGE SCALE GENOMIC DNA]</scope>
    <source>
        <strain evidence="11 12">CCMP332</strain>
    </source>
</reference>
<evidence type="ECO:0000313" key="11">
    <source>
        <dbReference type="EMBL" id="KAL3784307.1"/>
    </source>
</evidence>
<dbReference type="GO" id="GO:0005886">
    <property type="term" value="C:plasma membrane"/>
    <property type="evidence" value="ECO:0007669"/>
    <property type="project" value="UniProtKB-SubCell"/>
</dbReference>
<feature type="transmembrane region" description="Helical" evidence="9">
    <location>
        <begin position="245"/>
        <end position="264"/>
    </location>
</feature>
<evidence type="ECO:0000256" key="8">
    <source>
        <dbReference type="SAM" id="MobiDB-lite"/>
    </source>
</evidence>
<accession>A0ABD3P9P8</accession>
<dbReference type="Proteomes" id="UP001516023">
    <property type="component" value="Unassembled WGS sequence"/>
</dbReference>
<comment type="subcellular location">
    <subcellularLocation>
        <location evidence="1">Cell membrane</location>
        <topology evidence="1">Multi-pass membrane protein</topology>
    </subcellularLocation>
</comment>
<dbReference type="InterPro" id="IPR020846">
    <property type="entry name" value="MFS_dom"/>
</dbReference>
<sequence>MKSTHQHQHQHNDIHKDVNNGNDDETTSLLTKNHKHTLQLSNSISDINDNDNVVHNQESGQDDLRSTLASVAGNILEWYDFAIYGYFSDVIGTLFFPSSPNNDDNDNNTPSILSSLLVFGLAFFARPLGGLLLGYIGDTFRRKRALEVSLFLMAFPTFFMGCLPTYSTVGGWSAVWLVMVRWMQGLSVGGQQMTSLVFVVEGRARGEWGWYGSFAMMASCLGTLLGEVVGYLMRKHYTTDQLLRGYWRIPFLCGIFVSLAGYYIQHHVRDHDRIDSILMEKKHHIDPEKHRPLTPLELAWSRPLRGSLLCVTAAVFLWAGGFYILFVWLVIFMTDLVYPPIPYAFVINASCLFVTMVVLFPFAGWLSDVWGRKVVMTWGGVGVALLSPVAMDVISRGGGNLGGVVAAQMLLGVCLCLYASPMCAWMVESFPPEARLTSVAIGYNVALALAGGMSPSLATWLVMEYGVMAVGYLLSASAIVSLLGLHLAPKHDEYL</sequence>
<evidence type="ECO:0000256" key="4">
    <source>
        <dbReference type="ARBA" id="ARBA00022692"/>
    </source>
</evidence>
<keyword evidence="7 9" id="KW-0472">Membrane</keyword>
<dbReference type="PANTHER" id="PTHR43528:SF1">
    <property type="entry name" value="ALPHA-KETOGLUTARATE PERMEASE"/>
    <property type="match status" value="1"/>
</dbReference>
<feature type="transmembrane region" description="Helical" evidence="9">
    <location>
        <begin position="208"/>
        <end position="233"/>
    </location>
</feature>
<comment type="caution">
    <text evidence="11">The sequence shown here is derived from an EMBL/GenBank/DDBJ whole genome shotgun (WGS) entry which is preliminary data.</text>
</comment>
<dbReference type="PROSITE" id="PS50850">
    <property type="entry name" value="MFS"/>
    <property type="match status" value="1"/>
</dbReference>
<dbReference type="InterPro" id="IPR036259">
    <property type="entry name" value="MFS_trans_sf"/>
</dbReference>
<keyword evidence="2" id="KW-0813">Transport</keyword>
<dbReference type="GO" id="GO:0015293">
    <property type="term" value="F:symporter activity"/>
    <property type="evidence" value="ECO:0007669"/>
    <property type="project" value="UniProtKB-KW"/>
</dbReference>
<feature type="domain" description="Major facilitator superfamily (MFS) profile" evidence="10">
    <location>
        <begin position="66"/>
        <end position="493"/>
    </location>
</feature>
<dbReference type="SUPFAM" id="SSF103473">
    <property type="entry name" value="MFS general substrate transporter"/>
    <property type="match status" value="1"/>
</dbReference>
<keyword evidence="5" id="KW-0769">Symport</keyword>
<evidence type="ECO:0000256" key="5">
    <source>
        <dbReference type="ARBA" id="ARBA00022847"/>
    </source>
</evidence>
<feature type="transmembrane region" description="Helical" evidence="9">
    <location>
        <begin position="148"/>
        <end position="169"/>
    </location>
</feature>
<dbReference type="PROSITE" id="PS00216">
    <property type="entry name" value="SUGAR_TRANSPORT_1"/>
    <property type="match status" value="1"/>
</dbReference>
<feature type="transmembrane region" description="Helical" evidence="9">
    <location>
        <begin position="343"/>
        <end position="363"/>
    </location>
</feature>
<feature type="transmembrane region" description="Helical" evidence="9">
    <location>
        <begin position="401"/>
        <end position="420"/>
    </location>
</feature>
<dbReference type="Pfam" id="PF00083">
    <property type="entry name" value="Sugar_tr"/>
    <property type="match status" value="1"/>
</dbReference>
<dbReference type="AlphaFoldDB" id="A0ABD3P9P8"/>
<feature type="transmembrane region" description="Helical" evidence="9">
    <location>
        <begin position="440"/>
        <end position="462"/>
    </location>
</feature>
<feature type="transmembrane region" description="Helical" evidence="9">
    <location>
        <begin position="116"/>
        <end position="136"/>
    </location>
</feature>
<evidence type="ECO:0000256" key="2">
    <source>
        <dbReference type="ARBA" id="ARBA00022448"/>
    </source>
</evidence>
<gene>
    <name evidence="11" type="ORF">HJC23_004971</name>
</gene>
<evidence type="ECO:0000256" key="1">
    <source>
        <dbReference type="ARBA" id="ARBA00004651"/>
    </source>
</evidence>
<feature type="region of interest" description="Disordered" evidence="8">
    <location>
        <begin position="1"/>
        <end position="28"/>
    </location>
</feature>